<keyword evidence="2" id="KW-0560">Oxidoreductase</keyword>
<dbReference type="RefSeq" id="WP_133905769.1">
    <property type="nucleotide sequence ID" value="NZ_SOCP01000011.1"/>
</dbReference>
<feature type="domain" description="NAD-dependent epimerase/dehydratase" evidence="4">
    <location>
        <begin position="3"/>
        <end position="208"/>
    </location>
</feature>
<proteinExistence type="inferred from homology"/>
<sequence>MKVLVTGANGTLGTEVVAHLRGLGHDVRAHDRDRGDVRGDLRDASVAAAALDGMDSVVHAAAIPEPVSHPPHETFGNNVESTYHVLTLAGEAGISRVVNISSASAFGFAWSTRGVSPLRVPVTDDHPYVGDDVYGLSKQVGELVASTASRRYDMTVVSLRFPFIGAGERLARHLGPIHDDPGVDRSGLWAWLHTADAARAIAAALTAELSGPVALTVAAPDTTSREHTANLLRRYHPDSMIEREPAGFDTVFAVDRAYDLLGFRPERGWR</sequence>
<gene>
    <name evidence="5" type="ORF">CLV71_11156</name>
</gene>
<keyword evidence="3" id="KW-0520">NAD</keyword>
<reference evidence="5 6" key="1">
    <citation type="submission" date="2019-03" db="EMBL/GenBank/DDBJ databases">
        <title>Genomic Encyclopedia of Archaeal and Bacterial Type Strains, Phase II (KMG-II): from individual species to whole genera.</title>
        <authorList>
            <person name="Goeker M."/>
        </authorList>
    </citation>
    <scope>NUCLEOTIDE SEQUENCE [LARGE SCALE GENOMIC DNA]</scope>
    <source>
        <strain evidence="5 6">DSM 45499</strain>
    </source>
</reference>
<dbReference type="PANTHER" id="PTHR43103:SF5">
    <property type="entry name" value="4-EPIMERASE, PUTATIVE (AFU_ORTHOLOGUE AFUA_7G00360)-RELATED"/>
    <property type="match status" value="1"/>
</dbReference>
<evidence type="ECO:0000313" key="6">
    <source>
        <dbReference type="Proteomes" id="UP000294927"/>
    </source>
</evidence>
<comment type="caution">
    <text evidence="5">The sequence shown here is derived from an EMBL/GenBank/DDBJ whole genome shotgun (WGS) entry which is preliminary data.</text>
</comment>
<keyword evidence="6" id="KW-1185">Reference proteome</keyword>
<protein>
    <submittedName>
        <fullName evidence="5">Nucleoside-diphosphate-sugar epimerase</fullName>
    </submittedName>
</protein>
<organism evidence="5 6">
    <name type="scientific">Actinophytocola oryzae</name>
    <dbReference type="NCBI Taxonomy" id="502181"/>
    <lineage>
        <taxon>Bacteria</taxon>
        <taxon>Bacillati</taxon>
        <taxon>Actinomycetota</taxon>
        <taxon>Actinomycetes</taxon>
        <taxon>Pseudonocardiales</taxon>
        <taxon>Pseudonocardiaceae</taxon>
    </lineage>
</organism>
<dbReference type="Pfam" id="PF01370">
    <property type="entry name" value="Epimerase"/>
    <property type="match status" value="1"/>
</dbReference>
<dbReference type="Proteomes" id="UP000294927">
    <property type="component" value="Unassembled WGS sequence"/>
</dbReference>
<evidence type="ECO:0000256" key="2">
    <source>
        <dbReference type="ARBA" id="ARBA00023002"/>
    </source>
</evidence>
<dbReference type="Gene3D" id="3.40.50.720">
    <property type="entry name" value="NAD(P)-binding Rossmann-like Domain"/>
    <property type="match status" value="1"/>
</dbReference>
<dbReference type="SUPFAM" id="SSF51735">
    <property type="entry name" value="NAD(P)-binding Rossmann-fold domains"/>
    <property type="match status" value="1"/>
</dbReference>
<dbReference type="GO" id="GO:0016491">
    <property type="term" value="F:oxidoreductase activity"/>
    <property type="evidence" value="ECO:0007669"/>
    <property type="project" value="UniProtKB-KW"/>
</dbReference>
<dbReference type="InterPro" id="IPR036291">
    <property type="entry name" value="NAD(P)-bd_dom_sf"/>
</dbReference>
<dbReference type="PANTHER" id="PTHR43103">
    <property type="entry name" value="NUCLEOSIDE-DIPHOSPHATE-SUGAR EPIMERASE"/>
    <property type="match status" value="1"/>
</dbReference>
<accession>A0A4R7VAV2</accession>
<dbReference type="OrthoDB" id="9795501at2"/>
<evidence type="ECO:0000256" key="1">
    <source>
        <dbReference type="ARBA" id="ARBA00007637"/>
    </source>
</evidence>
<evidence type="ECO:0000259" key="4">
    <source>
        <dbReference type="Pfam" id="PF01370"/>
    </source>
</evidence>
<dbReference type="AlphaFoldDB" id="A0A4R7VAV2"/>
<name>A0A4R7VAV2_9PSEU</name>
<dbReference type="EMBL" id="SOCP01000011">
    <property type="protein sequence ID" value="TDV46098.1"/>
    <property type="molecule type" value="Genomic_DNA"/>
</dbReference>
<evidence type="ECO:0000313" key="5">
    <source>
        <dbReference type="EMBL" id="TDV46098.1"/>
    </source>
</evidence>
<dbReference type="CDD" id="cd08946">
    <property type="entry name" value="SDR_e"/>
    <property type="match status" value="1"/>
</dbReference>
<dbReference type="InterPro" id="IPR001509">
    <property type="entry name" value="Epimerase_deHydtase"/>
</dbReference>
<evidence type="ECO:0000256" key="3">
    <source>
        <dbReference type="ARBA" id="ARBA00023027"/>
    </source>
</evidence>
<comment type="similarity">
    <text evidence="1">Belongs to the NAD(P)-dependent epimerase/dehydratase family.</text>
</comment>